<proteinExistence type="predicted"/>
<sequence length="127" mass="14547">MEADGDNLYLVQFGNGEKHLVAEESEVGELLAEKMEDPRGYYARLLERKHPELLRKEDSEASKEDGSGEDEEPIIVKLGFSPDFFNCSVDWGGDVTIKEEWTYKYIPYWALFGEKNGNREHQNQEGG</sequence>
<name>A0A656YWT2_9EURY</name>
<comment type="caution">
    <text evidence="2">The sequence shown here is derived from an EMBL/GenBank/DDBJ whole genome shotgun (WGS) entry which is preliminary data.</text>
</comment>
<keyword evidence="3" id="KW-1185">Reference proteome</keyword>
<evidence type="ECO:0000256" key="1">
    <source>
        <dbReference type="SAM" id="MobiDB-lite"/>
    </source>
</evidence>
<dbReference type="EMBL" id="LHXT01000011">
    <property type="protein sequence ID" value="KXA98652.1"/>
    <property type="molecule type" value="Genomic_DNA"/>
</dbReference>
<evidence type="ECO:0000313" key="3">
    <source>
        <dbReference type="Proteomes" id="UP000070257"/>
    </source>
</evidence>
<feature type="compositionally biased region" description="Basic and acidic residues" evidence="1">
    <location>
        <begin position="53"/>
        <end position="66"/>
    </location>
</feature>
<reference evidence="2 3" key="1">
    <citation type="journal article" date="2016" name="Sci. Rep.">
        <title>Metabolic traits of an uncultured archaeal lineage -MSBL1- from brine pools of the Red Sea.</title>
        <authorList>
            <person name="Mwirichia R."/>
            <person name="Alam I."/>
            <person name="Rashid M."/>
            <person name="Vinu M."/>
            <person name="Ba-Alawi W."/>
            <person name="Anthony Kamau A."/>
            <person name="Kamanda Ngugi D."/>
            <person name="Goker M."/>
            <person name="Klenk H.P."/>
            <person name="Bajic V."/>
            <person name="Stingl U."/>
        </authorList>
    </citation>
    <scope>NUCLEOTIDE SEQUENCE [LARGE SCALE GENOMIC DNA]</scope>
    <source>
        <strain evidence="2">SCGC-AAA259J03</strain>
    </source>
</reference>
<gene>
    <name evidence="2" type="ORF">AKJ39_01260</name>
</gene>
<dbReference type="Proteomes" id="UP000070257">
    <property type="component" value="Unassembled WGS sequence"/>
</dbReference>
<organism evidence="2 3">
    <name type="scientific">candidate division MSBL1 archaeon SCGC-AAA259J03</name>
    <dbReference type="NCBI Taxonomy" id="1698269"/>
    <lineage>
        <taxon>Archaea</taxon>
        <taxon>Methanobacteriati</taxon>
        <taxon>Methanobacteriota</taxon>
        <taxon>candidate division MSBL1</taxon>
    </lineage>
</organism>
<feature type="region of interest" description="Disordered" evidence="1">
    <location>
        <begin position="53"/>
        <end position="72"/>
    </location>
</feature>
<protein>
    <submittedName>
        <fullName evidence="2">Uncharacterized protein</fullName>
    </submittedName>
</protein>
<accession>A0A656YWT2</accession>
<evidence type="ECO:0000313" key="2">
    <source>
        <dbReference type="EMBL" id="KXA98652.1"/>
    </source>
</evidence>
<dbReference type="AlphaFoldDB" id="A0A656YWT2"/>